<dbReference type="PANTHER" id="PTHR14119:SF3">
    <property type="entry name" value="ISOCHORISMATASE DOMAIN-CONTAINING PROTEIN 2"/>
    <property type="match status" value="1"/>
</dbReference>
<feature type="domain" description="Isochorismatase-like" evidence="2">
    <location>
        <begin position="31"/>
        <end position="175"/>
    </location>
</feature>
<dbReference type="InterPro" id="IPR036380">
    <property type="entry name" value="Isochorismatase-like_sf"/>
</dbReference>
<reference evidence="3 4" key="2">
    <citation type="journal article" date="2014" name="J. Gen. Appl. Microbiol.">
        <title>The early diverging ascomycetous budding yeast Saitoella complicata has three histone deacetylases belonging to the Clr6, Hos2, and Rpd3 lineages.</title>
        <authorList>
            <person name="Nishida H."/>
            <person name="Matsumoto T."/>
            <person name="Kondo S."/>
            <person name="Hamamoto M."/>
            <person name="Yoshikawa H."/>
        </authorList>
    </citation>
    <scope>NUCLEOTIDE SEQUENCE [LARGE SCALE GENOMIC DNA]</scope>
    <source>
        <strain evidence="3 4">NRRL Y-17804</strain>
    </source>
</reference>
<reference evidence="3 4" key="1">
    <citation type="journal article" date="2011" name="J. Gen. Appl. Microbiol.">
        <title>Draft genome sequencing of the enigmatic yeast Saitoella complicata.</title>
        <authorList>
            <person name="Nishida H."/>
            <person name="Hamamoto M."/>
            <person name="Sugiyama J."/>
        </authorList>
    </citation>
    <scope>NUCLEOTIDE SEQUENCE [LARGE SCALE GENOMIC DNA]</scope>
    <source>
        <strain evidence="3 4">NRRL Y-17804</strain>
    </source>
</reference>
<dbReference type="STRING" id="698492.A0A0E9NN85"/>
<dbReference type="EMBL" id="BACD03000038">
    <property type="protein sequence ID" value="GAO50860.1"/>
    <property type="molecule type" value="Genomic_DNA"/>
</dbReference>
<keyword evidence="4" id="KW-1185">Reference proteome</keyword>
<name>A0A0E9NN85_SAICN</name>
<dbReference type="Gene3D" id="3.40.50.850">
    <property type="entry name" value="Isochorismatase-like"/>
    <property type="match status" value="1"/>
</dbReference>
<protein>
    <recommendedName>
        <fullName evidence="2">Isochorismatase-like domain-containing protein</fullName>
    </recommendedName>
</protein>
<dbReference type="InterPro" id="IPR050993">
    <property type="entry name" value="Isochorismatase_domain"/>
</dbReference>
<evidence type="ECO:0000259" key="2">
    <source>
        <dbReference type="Pfam" id="PF00857"/>
    </source>
</evidence>
<proteinExistence type="inferred from homology"/>
<gene>
    <name evidence="3" type="ORF">G7K_4979-t1</name>
</gene>
<organism evidence="3 4">
    <name type="scientific">Saitoella complicata (strain BCRC 22490 / CBS 7301 / JCM 7358 / NBRC 10748 / NRRL Y-17804)</name>
    <dbReference type="NCBI Taxonomy" id="698492"/>
    <lineage>
        <taxon>Eukaryota</taxon>
        <taxon>Fungi</taxon>
        <taxon>Dikarya</taxon>
        <taxon>Ascomycota</taxon>
        <taxon>Taphrinomycotina</taxon>
        <taxon>Taphrinomycotina incertae sedis</taxon>
        <taxon>Saitoella</taxon>
    </lineage>
</organism>
<dbReference type="PANTHER" id="PTHR14119">
    <property type="entry name" value="HYDROLASE"/>
    <property type="match status" value="1"/>
</dbReference>
<dbReference type="InterPro" id="IPR000868">
    <property type="entry name" value="Isochorismatase-like_dom"/>
</dbReference>
<comment type="caution">
    <text evidence="3">The sequence shown here is derived from an EMBL/GenBank/DDBJ whole genome shotgun (WGS) entry which is preliminary data.</text>
</comment>
<dbReference type="Pfam" id="PF00857">
    <property type="entry name" value="Isochorismatase"/>
    <property type="match status" value="1"/>
</dbReference>
<evidence type="ECO:0000313" key="3">
    <source>
        <dbReference type="EMBL" id="GAO50860.1"/>
    </source>
</evidence>
<sequence length="214" mass="23350">MLAGQLHAAKETCIAIDPDTAFAMSRRIIKSALFICDLQEKFRAIHAYPAVLKTAQKMLQAAKILDIPVYVTTQSAAKLGGTCTELDVSHAQVTLDKTAFSMALPQLTKHLDNDAAVAIVGIESHICVLQTSLDLLARGHKVYVIADGVSSMNKEEVPIALERIRQAGGYVTTSESWLYETAGDASIPEFRDIISLVRETKDHTKTGLKELTRL</sequence>
<dbReference type="AlphaFoldDB" id="A0A0E9NN85"/>
<accession>A0A0E9NN85</accession>
<evidence type="ECO:0000256" key="1">
    <source>
        <dbReference type="ARBA" id="ARBA00006336"/>
    </source>
</evidence>
<comment type="similarity">
    <text evidence="1">Belongs to the isochorismatase family.</text>
</comment>
<dbReference type="SUPFAM" id="SSF52499">
    <property type="entry name" value="Isochorismatase-like hydrolases"/>
    <property type="match status" value="1"/>
</dbReference>
<dbReference type="Proteomes" id="UP000033140">
    <property type="component" value="Unassembled WGS sequence"/>
</dbReference>
<reference evidence="3 4" key="3">
    <citation type="journal article" date="2015" name="Genome Announc.">
        <title>Draft Genome Sequence of the Archiascomycetous Yeast Saitoella complicata.</title>
        <authorList>
            <person name="Yamauchi K."/>
            <person name="Kondo S."/>
            <person name="Hamamoto M."/>
            <person name="Takahashi Y."/>
            <person name="Ogura Y."/>
            <person name="Hayashi T."/>
            <person name="Nishida H."/>
        </authorList>
    </citation>
    <scope>NUCLEOTIDE SEQUENCE [LARGE SCALE GENOMIC DNA]</scope>
    <source>
        <strain evidence="3 4">NRRL Y-17804</strain>
    </source>
</reference>
<evidence type="ECO:0000313" key="4">
    <source>
        <dbReference type="Proteomes" id="UP000033140"/>
    </source>
</evidence>
<dbReference type="OMA" id="HVCVFQT"/>